<evidence type="ECO:0000256" key="5">
    <source>
        <dbReference type="ARBA" id="ARBA00023242"/>
    </source>
</evidence>
<keyword evidence="3" id="KW-0238">DNA-binding</keyword>
<dbReference type="Proteomes" id="UP001302602">
    <property type="component" value="Unassembled WGS sequence"/>
</dbReference>
<dbReference type="RefSeq" id="XP_062650132.1">
    <property type="nucleotide sequence ID" value="XM_062788556.1"/>
</dbReference>
<protein>
    <recommendedName>
        <fullName evidence="7">PAS domain-containing protein</fullName>
    </recommendedName>
</protein>
<feature type="compositionally biased region" description="Gly residues" evidence="6">
    <location>
        <begin position="613"/>
        <end position="622"/>
    </location>
</feature>
<dbReference type="PROSITE" id="PS50112">
    <property type="entry name" value="PAS"/>
    <property type="match status" value="2"/>
</dbReference>
<dbReference type="GO" id="GO:0000981">
    <property type="term" value="F:DNA-binding transcription factor activity, RNA polymerase II-specific"/>
    <property type="evidence" value="ECO:0007669"/>
    <property type="project" value="TreeGrafter"/>
</dbReference>
<dbReference type="Gene3D" id="3.30.450.20">
    <property type="entry name" value="PAS domain"/>
    <property type="match status" value="2"/>
</dbReference>
<feature type="region of interest" description="Disordered" evidence="6">
    <location>
        <begin position="434"/>
        <end position="498"/>
    </location>
</feature>
<dbReference type="InterPro" id="IPR035965">
    <property type="entry name" value="PAS-like_dom_sf"/>
</dbReference>
<evidence type="ECO:0000256" key="3">
    <source>
        <dbReference type="ARBA" id="ARBA00023125"/>
    </source>
</evidence>
<comment type="subcellular location">
    <subcellularLocation>
        <location evidence="1">Nucleus</location>
    </subcellularLocation>
</comment>
<dbReference type="PANTHER" id="PTHR23043:SF17">
    <property type="entry name" value="PROTEIN SIMILAR"/>
    <property type="match status" value="1"/>
</dbReference>
<feature type="region of interest" description="Disordered" evidence="6">
    <location>
        <begin position="228"/>
        <end position="310"/>
    </location>
</feature>
<dbReference type="SMART" id="SM00091">
    <property type="entry name" value="PAS"/>
    <property type="match status" value="2"/>
</dbReference>
<keyword evidence="4" id="KW-0804">Transcription</keyword>
<dbReference type="InterPro" id="IPR000014">
    <property type="entry name" value="PAS"/>
</dbReference>
<comment type="caution">
    <text evidence="8">The sequence shown here is derived from an EMBL/GenBank/DDBJ whole genome shotgun (WGS) entry which is preliminary data.</text>
</comment>
<feature type="domain" description="PAS" evidence="7">
    <location>
        <begin position="17"/>
        <end position="51"/>
    </location>
</feature>
<feature type="region of interest" description="Disordered" evidence="6">
    <location>
        <begin position="612"/>
        <end position="637"/>
    </location>
</feature>
<dbReference type="GeneID" id="87825326"/>
<dbReference type="NCBIfam" id="TIGR00229">
    <property type="entry name" value="sensory_box"/>
    <property type="match status" value="1"/>
</dbReference>
<reference evidence="8" key="2">
    <citation type="submission" date="2023-05" db="EMBL/GenBank/DDBJ databases">
        <authorList>
            <consortium name="Lawrence Berkeley National Laboratory"/>
            <person name="Steindorff A."/>
            <person name="Hensen N."/>
            <person name="Bonometti L."/>
            <person name="Westerberg I."/>
            <person name="Brannstrom I.O."/>
            <person name="Guillou S."/>
            <person name="Cros-Aarteil S."/>
            <person name="Calhoun S."/>
            <person name="Haridas S."/>
            <person name="Kuo A."/>
            <person name="Mondo S."/>
            <person name="Pangilinan J."/>
            <person name="Riley R."/>
            <person name="Labutti K."/>
            <person name="Andreopoulos B."/>
            <person name="Lipzen A."/>
            <person name="Chen C."/>
            <person name="Yanf M."/>
            <person name="Daum C."/>
            <person name="Ng V."/>
            <person name="Clum A."/>
            <person name="Ohm R."/>
            <person name="Martin F."/>
            <person name="Silar P."/>
            <person name="Natvig D."/>
            <person name="Lalanne C."/>
            <person name="Gautier V."/>
            <person name="Ament-Velasquez S.L."/>
            <person name="Kruys A."/>
            <person name="Hutchinson M.I."/>
            <person name="Powell A.J."/>
            <person name="Barry K."/>
            <person name="Miller A.N."/>
            <person name="Grigoriev I.V."/>
            <person name="Debuchy R."/>
            <person name="Gladieux P."/>
            <person name="Thoren M.H."/>
            <person name="Johannesson H."/>
        </authorList>
    </citation>
    <scope>NUCLEOTIDE SEQUENCE</scope>
    <source>
        <strain evidence="8">CBS 731.68</strain>
    </source>
</reference>
<evidence type="ECO:0000313" key="9">
    <source>
        <dbReference type="Proteomes" id="UP001302602"/>
    </source>
</evidence>
<feature type="compositionally biased region" description="Polar residues" evidence="6">
    <location>
        <begin position="296"/>
        <end position="310"/>
    </location>
</feature>
<organism evidence="8 9">
    <name type="scientific">Parathielavia appendiculata</name>
    <dbReference type="NCBI Taxonomy" id="2587402"/>
    <lineage>
        <taxon>Eukaryota</taxon>
        <taxon>Fungi</taxon>
        <taxon>Dikarya</taxon>
        <taxon>Ascomycota</taxon>
        <taxon>Pezizomycotina</taxon>
        <taxon>Sordariomycetes</taxon>
        <taxon>Sordariomycetidae</taxon>
        <taxon>Sordariales</taxon>
        <taxon>Chaetomiaceae</taxon>
        <taxon>Parathielavia</taxon>
    </lineage>
</organism>
<evidence type="ECO:0000313" key="8">
    <source>
        <dbReference type="EMBL" id="KAK4126361.1"/>
    </source>
</evidence>
<sequence length="637" mass="69866">MDPRDQTFMTIHNLTPDANILFASDSILDILGYQPDEVRGKSAFDYFHPDEVPFARSIHSRGILLDKAAVLHYARILSKTGQWVGCECCFTVVHNVLVASTSIYFKGERSERRARDAPQIRRIFSSSPRDPRYHMLEHLSPKFKMPPMEREPRAALILNRFTRNLTIMYATDAVAQILGVRPNELLERPFYECIQPNCLDEAERCLESAKANESIAYLRFWYKDPRIDPNDPVSEDEVDGMEGEGDDGSSPSESEADLKDPSLKDRCMDLDQEPGPQTCEEDDIEGEDGESRSGARASTPQRCRPQSPQTCELEAVVSCTSDGLVVVLRRARPPIPDPQPPVIPAAFNFENGLFAAPWGLQPIEPYISPELLYTFRPPLLPQYMPLRECVKAAGGPPLDQLMRSIRDVAVFAWAVTGINPTLANYGHGRPMISAPPPVDGLPTWEPDSRPTMYPPPEDLSGTGTGTGSGSSSSSSSDLPKEPAFGRASFYSPPEAAGPIHGYRTRHASLDENMYNGGIAGWHGSAPYHYGDGGDGGGYDSGGYSQHGRRPPLRPAFSYDALQDHARHQQQPQQQGCYIPLAAEVAARRCNLGDKPWTAGARYAAREPLRRAAGGAGGGGGSVGESSKTTAAAGRYFW</sequence>
<evidence type="ECO:0000256" key="1">
    <source>
        <dbReference type="ARBA" id="ARBA00004123"/>
    </source>
</evidence>
<evidence type="ECO:0000256" key="6">
    <source>
        <dbReference type="SAM" id="MobiDB-lite"/>
    </source>
</evidence>
<evidence type="ECO:0000256" key="4">
    <source>
        <dbReference type="ARBA" id="ARBA00023163"/>
    </source>
</evidence>
<keyword evidence="9" id="KW-1185">Reference proteome</keyword>
<dbReference type="InterPro" id="IPR013655">
    <property type="entry name" value="PAS_fold_3"/>
</dbReference>
<dbReference type="SUPFAM" id="SSF55785">
    <property type="entry name" value="PYP-like sensor domain (PAS domain)"/>
    <property type="match status" value="2"/>
</dbReference>
<dbReference type="CDD" id="cd00130">
    <property type="entry name" value="PAS"/>
    <property type="match status" value="2"/>
</dbReference>
<accession>A0AAN6U7C6</accession>
<dbReference type="AlphaFoldDB" id="A0AAN6U7C6"/>
<evidence type="ECO:0000259" key="7">
    <source>
        <dbReference type="PROSITE" id="PS50112"/>
    </source>
</evidence>
<feature type="compositionally biased region" description="Basic and acidic residues" evidence="6">
    <location>
        <begin position="256"/>
        <end position="269"/>
    </location>
</feature>
<proteinExistence type="predicted"/>
<feature type="compositionally biased region" description="Acidic residues" evidence="6">
    <location>
        <begin position="279"/>
        <end position="288"/>
    </location>
</feature>
<gene>
    <name evidence="8" type="ORF">N657DRAFT_568016</name>
</gene>
<dbReference type="PANTHER" id="PTHR23043">
    <property type="entry name" value="HYPOXIA-INDUCIBLE FACTOR 1 ALPHA"/>
    <property type="match status" value="1"/>
</dbReference>
<dbReference type="GO" id="GO:0005634">
    <property type="term" value="C:nucleus"/>
    <property type="evidence" value="ECO:0007669"/>
    <property type="project" value="UniProtKB-SubCell"/>
</dbReference>
<feature type="domain" description="PAS" evidence="7">
    <location>
        <begin position="167"/>
        <end position="213"/>
    </location>
</feature>
<dbReference type="EMBL" id="MU853225">
    <property type="protein sequence ID" value="KAK4126361.1"/>
    <property type="molecule type" value="Genomic_DNA"/>
</dbReference>
<keyword evidence="5" id="KW-0539">Nucleus</keyword>
<dbReference type="Pfam" id="PF08447">
    <property type="entry name" value="PAS_3"/>
    <property type="match status" value="1"/>
</dbReference>
<feature type="compositionally biased region" description="Acidic residues" evidence="6">
    <location>
        <begin position="233"/>
        <end position="247"/>
    </location>
</feature>
<name>A0AAN6U7C6_9PEZI</name>
<keyword evidence="2" id="KW-0805">Transcription regulation</keyword>
<reference evidence="8" key="1">
    <citation type="journal article" date="2023" name="Mol. Phylogenet. Evol.">
        <title>Genome-scale phylogeny and comparative genomics of the fungal order Sordariales.</title>
        <authorList>
            <person name="Hensen N."/>
            <person name="Bonometti L."/>
            <person name="Westerberg I."/>
            <person name="Brannstrom I.O."/>
            <person name="Guillou S."/>
            <person name="Cros-Aarteil S."/>
            <person name="Calhoun S."/>
            <person name="Haridas S."/>
            <person name="Kuo A."/>
            <person name="Mondo S."/>
            <person name="Pangilinan J."/>
            <person name="Riley R."/>
            <person name="LaButti K."/>
            <person name="Andreopoulos B."/>
            <person name="Lipzen A."/>
            <person name="Chen C."/>
            <person name="Yan M."/>
            <person name="Daum C."/>
            <person name="Ng V."/>
            <person name="Clum A."/>
            <person name="Steindorff A."/>
            <person name="Ohm R.A."/>
            <person name="Martin F."/>
            <person name="Silar P."/>
            <person name="Natvig D.O."/>
            <person name="Lalanne C."/>
            <person name="Gautier V."/>
            <person name="Ament-Velasquez S.L."/>
            <person name="Kruys A."/>
            <person name="Hutchinson M.I."/>
            <person name="Powell A.J."/>
            <person name="Barry K."/>
            <person name="Miller A.N."/>
            <person name="Grigoriev I.V."/>
            <person name="Debuchy R."/>
            <person name="Gladieux P."/>
            <person name="Hiltunen Thoren M."/>
            <person name="Johannesson H."/>
        </authorList>
    </citation>
    <scope>NUCLEOTIDE SEQUENCE</scope>
    <source>
        <strain evidence="8">CBS 731.68</strain>
    </source>
</reference>
<evidence type="ECO:0000256" key="2">
    <source>
        <dbReference type="ARBA" id="ARBA00023015"/>
    </source>
</evidence>
<dbReference type="GO" id="GO:0000977">
    <property type="term" value="F:RNA polymerase II transcription regulatory region sequence-specific DNA binding"/>
    <property type="evidence" value="ECO:0007669"/>
    <property type="project" value="TreeGrafter"/>
</dbReference>